<feature type="compositionally biased region" description="Polar residues" evidence="8">
    <location>
        <begin position="24"/>
        <end position="34"/>
    </location>
</feature>
<dbReference type="SUPFAM" id="SSF57667">
    <property type="entry name" value="beta-beta-alpha zinc fingers"/>
    <property type="match status" value="1"/>
</dbReference>
<evidence type="ECO:0000256" key="8">
    <source>
        <dbReference type="SAM" id="MobiDB-lite"/>
    </source>
</evidence>
<dbReference type="PROSITE" id="PS00028">
    <property type="entry name" value="ZINC_FINGER_C2H2_1"/>
    <property type="match status" value="1"/>
</dbReference>
<dbReference type="GO" id="GO:0000978">
    <property type="term" value="F:RNA polymerase II cis-regulatory region sequence-specific DNA binding"/>
    <property type="evidence" value="ECO:0007669"/>
    <property type="project" value="InterPro"/>
</dbReference>
<gene>
    <name evidence="10" type="ORF">N0V93_007502</name>
</gene>
<keyword evidence="3" id="KW-0677">Repeat</keyword>
<evidence type="ECO:0000256" key="1">
    <source>
        <dbReference type="ARBA" id="ARBA00004123"/>
    </source>
</evidence>
<evidence type="ECO:0000256" key="6">
    <source>
        <dbReference type="ARBA" id="ARBA00023242"/>
    </source>
</evidence>
<dbReference type="InterPro" id="IPR051059">
    <property type="entry name" value="VerF-like"/>
</dbReference>
<evidence type="ECO:0000256" key="3">
    <source>
        <dbReference type="ARBA" id="ARBA00022737"/>
    </source>
</evidence>
<dbReference type="GO" id="GO:0000981">
    <property type="term" value="F:DNA-binding transcription factor activity, RNA polymerase II-specific"/>
    <property type="evidence" value="ECO:0007669"/>
    <property type="project" value="InterPro"/>
</dbReference>
<dbReference type="GO" id="GO:0008270">
    <property type="term" value="F:zinc ion binding"/>
    <property type="evidence" value="ECO:0007669"/>
    <property type="project" value="UniProtKB-KW"/>
</dbReference>
<dbReference type="InterPro" id="IPR013087">
    <property type="entry name" value="Znf_C2H2_type"/>
</dbReference>
<dbReference type="AlphaFoldDB" id="A0A9W8YRG8"/>
<dbReference type="PROSITE" id="PS50157">
    <property type="entry name" value="ZINC_FINGER_C2H2_2"/>
    <property type="match status" value="1"/>
</dbReference>
<feature type="region of interest" description="Disordered" evidence="8">
    <location>
        <begin position="264"/>
        <end position="300"/>
    </location>
</feature>
<dbReference type="InterPro" id="IPR036236">
    <property type="entry name" value="Znf_C2H2_sf"/>
</dbReference>
<dbReference type="InterPro" id="IPR007219">
    <property type="entry name" value="XnlR_reg_dom"/>
</dbReference>
<organism evidence="10 11">
    <name type="scientific">Gnomoniopsis smithogilvyi</name>
    <dbReference type="NCBI Taxonomy" id="1191159"/>
    <lineage>
        <taxon>Eukaryota</taxon>
        <taxon>Fungi</taxon>
        <taxon>Dikarya</taxon>
        <taxon>Ascomycota</taxon>
        <taxon>Pezizomycotina</taxon>
        <taxon>Sordariomycetes</taxon>
        <taxon>Sordariomycetidae</taxon>
        <taxon>Diaporthales</taxon>
        <taxon>Gnomoniaceae</taxon>
        <taxon>Gnomoniopsis</taxon>
    </lineage>
</organism>
<feature type="region of interest" description="Disordered" evidence="8">
    <location>
        <begin position="1"/>
        <end position="140"/>
    </location>
</feature>
<evidence type="ECO:0000313" key="11">
    <source>
        <dbReference type="Proteomes" id="UP001140453"/>
    </source>
</evidence>
<dbReference type="OrthoDB" id="9439903at2759"/>
<dbReference type="GO" id="GO:0000785">
    <property type="term" value="C:chromatin"/>
    <property type="evidence" value="ECO:0007669"/>
    <property type="project" value="TreeGrafter"/>
</dbReference>
<accession>A0A9W8YRG8</accession>
<keyword evidence="11" id="KW-1185">Reference proteome</keyword>
<feature type="region of interest" description="Disordered" evidence="8">
    <location>
        <begin position="318"/>
        <end position="345"/>
    </location>
</feature>
<evidence type="ECO:0000256" key="5">
    <source>
        <dbReference type="ARBA" id="ARBA00022833"/>
    </source>
</evidence>
<dbReference type="GO" id="GO:0005634">
    <property type="term" value="C:nucleus"/>
    <property type="evidence" value="ECO:0007669"/>
    <property type="project" value="UniProtKB-SubCell"/>
</dbReference>
<dbReference type="Gene3D" id="3.30.160.60">
    <property type="entry name" value="Classic Zinc Finger"/>
    <property type="match status" value="2"/>
</dbReference>
<name>A0A9W8YRG8_9PEZI</name>
<evidence type="ECO:0000256" key="7">
    <source>
        <dbReference type="PROSITE-ProRule" id="PRU00042"/>
    </source>
</evidence>
<keyword evidence="4 7" id="KW-0863">Zinc-finger</keyword>
<evidence type="ECO:0000256" key="4">
    <source>
        <dbReference type="ARBA" id="ARBA00022771"/>
    </source>
</evidence>
<evidence type="ECO:0000256" key="2">
    <source>
        <dbReference type="ARBA" id="ARBA00022723"/>
    </source>
</evidence>
<evidence type="ECO:0000313" key="10">
    <source>
        <dbReference type="EMBL" id="KAJ4390029.1"/>
    </source>
</evidence>
<dbReference type="GO" id="GO:0006351">
    <property type="term" value="P:DNA-templated transcription"/>
    <property type="evidence" value="ECO:0007669"/>
    <property type="project" value="InterPro"/>
</dbReference>
<dbReference type="SMART" id="SM00355">
    <property type="entry name" value="ZnF_C2H2"/>
    <property type="match status" value="2"/>
</dbReference>
<sequence length="911" mass="100736">MGSYAPPPSQQNAGRPTYPMMHNPYQQHQQSYATSSAMMPQSSVSSAHPQPIAPAPSPGGRVPPVLRPMPAGGVMPQSGLNSPYAQSPMMGQPSLLQESDQPTHVVGSQGRRGILPSAPGRPAPPAPGSAAAKAQVPQKDADGKFPCPHCTKTYLHAKHLKRHMLRHTGDRPYMCVLCRDTFSRSDILKRHFQKCSIRRGNPTGVSHLSHPAAHVKKSQQAAAKAAQLGHGHDDMNGMHNMHNPNMVPFGLVPAADQMHMANPNDQAQQLSRSSSNSADDRRSVAPQVMNPSNQQQYSSIPTSMAQQMAPQMANYSMSQNQNGVPMFNGGSNGQQQQQQQQQSGLDWQAMFSQQGGPHHTHSTSVNSYRTDTYTQTARHNLENPRLNGLPTPHSDSRLLFSTWGPPASKLTYESLSNKIVHFLYPPDVVQQSANFNLYFSPYNVQQFLQNFSHFQAHFSMLHIPTFDVGKAYTGLLAAMCCVGACYSDQVTASHVREFAHFLKTAFERDARISALVHGRAQPESLEELQSLILLHVLLTWNGHSAQRYASHQVFSQIVSLARKADLLHVSDDARILFSPLHQSDCNVATFDPLRFDWMPFIRQESRIRTMSMIWLMDVAGGLYFNLPSNFDYKELRIPLPCDDAAFDATDASSCAKALGLHGPTAAKMYNPDGTQRPTQPWLAPAVDALLHSSYQMQTGTTNLTGKFILIHTLLSLVRRAQMEGSLAVKYSPMPQHDWIVGAVQNGHSASISANNSGRNTPVNDSIPPQTFRALQVALSKFKSSWDEDYMAQFSSSAYLPRRYGFSKDAVHFYWLAQYMLKHTRPSDLNLPSEQRFMQVISLLKSVQSWVKTDGAARGEEMGSVGDIDNDYGLDGLTLDMAKVFRPMPRVVESTTAIKLSTCDEQVKREAT</sequence>
<dbReference type="Proteomes" id="UP001140453">
    <property type="component" value="Unassembled WGS sequence"/>
</dbReference>
<feature type="compositionally biased region" description="Polar residues" evidence="8">
    <location>
        <begin position="289"/>
        <end position="300"/>
    </location>
</feature>
<dbReference type="EMBL" id="JAPEVB010000004">
    <property type="protein sequence ID" value="KAJ4390029.1"/>
    <property type="molecule type" value="Genomic_DNA"/>
</dbReference>
<evidence type="ECO:0000259" key="9">
    <source>
        <dbReference type="PROSITE" id="PS50157"/>
    </source>
</evidence>
<reference evidence="10" key="1">
    <citation type="submission" date="2022-10" db="EMBL/GenBank/DDBJ databases">
        <title>Tapping the CABI collections for fungal endophytes: first genome assemblies for Collariella, Neodidymelliopsis, Ascochyta clinopodiicola, Didymella pomorum, Didymosphaeria variabile, Neocosmospora piperis and Neocucurbitaria cava.</title>
        <authorList>
            <person name="Hill R."/>
        </authorList>
    </citation>
    <scope>NUCLEOTIDE SEQUENCE</scope>
    <source>
        <strain evidence="10">IMI 355082</strain>
    </source>
</reference>
<keyword evidence="5" id="KW-0862">Zinc</keyword>
<protein>
    <recommendedName>
        <fullName evidence="9">C2H2-type domain-containing protein</fullName>
    </recommendedName>
</protein>
<dbReference type="Pfam" id="PF04082">
    <property type="entry name" value="Fungal_trans"/>
    <property type="match status" value="1"/>
</dbReference>
<comment type="caution">
    <text evidence="10">The sequence shown here is derived from an EMBL/GenBank/DDBJ whole genome shotgun (WGS) entry which is preliminary data.</text>
</comment>
<proteinExistence type="predicted"/>
<feature type="compositionally biased region" description="Low complexity" evidence="8">
    <location>
        <begin position="35"/>
        <end position="47"/>
    </location>
</feature>
<feature type="domain" description="C2H2-type" evidence="9">
    <location>
        <begin position="145"/>
        <end position="172"/>
    </location>
</feature>
<keyword evidence="6" id="KW-0539">Nucleus</keyword>
<dbReference type="PANTHER" id="PTHR40626">
    <property type="entry name" value="MIP31509P"/>
    <property type="match status" value="1"/>
</dbReference>
<dbReference type="PANTHER" id="PTHR40626:SF12">
    <property type="entry name" value="RFEC"/>
    <property type="match status" value="1"/>
</dbReference>
<comment type="subcellular location">
    <subcellularLocation>
        <location evidence="1">Nucleus</location>
    </subcellularLocation>
</comment>
<keyword evidence="2" id="KW-0479">Metal-binding</keyword>
<dbReference type="CDD" id="cd12148">
    <property type="entry name" value="fungal_TF_MHR"/>
    <property type="match status" value="1"/>
</dbReference>